<sequence>MQASLRLRRDGSEVDLVRPATIRRMTSATSRPAHEVEAWLRRRCHTETGPYLRPFAPNERWWAARVFVVGTNPATPLREEFASFDAYWQGLTTDIPAFMRIYRSMHGRGESRTTARVRKFVHALKPLDVLVCNAYAHPAPRKEQIPNRRAAAEVGREIFERLYEHCHPDAILLHGAEAVRLANEVFDVSPDVRVPLEAQTTTVDGGRTRVYALPHLSGMGAPRGFAVRGMDDALGRLAVRILDAARPADATDGATGA</sequence>
<reference evidence="1" key="1">
    <citation type="submission" date="2020-02" db="EMBL/GenBank/DDBJ databases">
        <authorList>
            <person name="Meier V. D."/>
        </authorList>
    </citation>
    <scope>NUCLEOTIDE SEQUENCE</scope>
    <source>
        <strain evidence="1">AVDCRST_MAG13</strain>
    </source>
</reference>
<organism evidence="1">
    <name type="scientific">uncultured Solirubrobacteraceae bacterium</name>
    <dbReference type="NCBI Taxonomy" id="1162706"/>
    <lineage>
        <taxon>Bacteria</taxon>
        <taxon>Bacillati</taxon>
        <taxon>Actinomycetota</taxon>
        <taxon>Thermoleophilia</taxon>
        <taxon>Solirubrobacterales</taxon>
        <taxon>Solirubrobacteraceae</taxon>
        <taxon>environmental samples</taxon>
    </lineage>
</organism>
<gene>
    <name evidence="1" type="ORF">AVDCRST_MAG13-717</name>
</gene>
<evidence type="ECO:0000313" key="1">
    <source>
        <dbReference type="EMBL" id="CAA9474510.1"/>
    </source>
</evidence>
<proteinExistence type="predicted"/>
<protein>
    <recommendedName>
        <fullName evidence="2">Uracil-DNA glycosylase-like domain-containing protein</fullName>
    </recommendedName>
</protein>
<accession>A0A6J4RRR5</accession>
<dbReference type="AlphaFoldDB" id="A0A6J4RRR5"/>
<dbReference type="InterPro" id="IPR036895">
    <property type="entry name" value="Uracil-DNA_glycosylase-like_sf"/>
</dbReference>
<dbReference type="EMBL" id="CADCVO010000104">
    <property type="protein sequence ID" value="CAA9474510.1"/>
    <property type="molecule type" value="Genomic_DNA"/>
</dbReference>
<evidence type="ECO:0008006" key="2">
    <source>
        <dbReference type="Google" id="ProtNLM"/>
    </source>
</evidence>
<name>A0A6J4RRR5_9ACTN</name>
<dbReference type="SUPFAM" id="SSF52141">
    <property type="entry name" value="Uracil-DNA glycosylase-like"/>
    <property type="match status" value="1"/>
</dbReference>